<dbReference type="Proteomes" id="UP000823775">
    <property type="component" value="Unassembled WGS sequence"/>
</dbReference>
<sequence length="70" mass="8013">FVVLDCNVDQDIAITLRRPFLATERALMDSEKHEIIFRVKDDRITFKIGRGHLLPIGVGDIFVSMLSKEL</sequence>
<evidence type="ECO:0000313" key="1">
    <source>
        <dbReference type="EMBL" id="MCD7451285.1"/>
    </source>
</evidence>
<feature type="non-terminal residue" evidence="1">
    <location>
        <position position="1"/>
    </location>
</feature>
<gene>
    <name evidence="1" type="ORF">HAX54_010638</name>
</gene>
<evidence type="ECO:0000313" key="2">
    <source>
        <dbReference type="Proteomes" id="UP000823775"/>
    </source>
</evidence>
<name>A0ABS8RWU9_DATST</name>
<accession>A0ABS8RWU9</accession>
<proteinExistence type="predicted"/>
<dbReference type="EMBL" id="JACEIK010000159">
    <property type="protein sequence ID" value="MCD7451285.1"/>
    <property type="molecule type" value="Genomic_DNA"/>
</dbReference>
<keyword evidence="2" id="KW-1185">Reference proteome</keyword>
<reference evidence="1 2" key="1">
    <citation type="journal article" date="2021" name="BMC Genomics">
        <title>Datura genome reveals duplications of psychoactive alkaloid biosynthetic genes and high mutation rate following tissue culture.</title>
        <authorList>
            <person name="Rajewski A."/>
            <person name="Carter-House D."/>
            <person name="Stajich J."/>
            <person name="Litt A."/>
        </authorList>
    </citation>
    <scope>NUCLEOTIDE SEQUENCE [LARGE SCALE GENOMIC DNA]</scope>
    <source>
        <strain evidence="1">AR-01</strain>
    </source>
</reference>
<organism evidence="1 2">
    <name type="scientific">Datura stramonium</name>
    <name type="common">Jimsonweed</name>
    <name type="synonym">Common thornapple</name>
    <dbReference type="NCBI Taxonomy" id="4076"/>
    <lineage>
        <taxon>Eukaryota</taxon>
        <taxon>Viridiplantae</taxon>
        <taxon>Streptophyta</taxon>
        <taxon>Embryophyta</taxon>
        <taxon>Tracheophyta</taxon>
        <taxon>Spermatophyta</taxon>
        <taxon>Magnoliopsida</taxon>
        <taxon>eudicotyledons</taxon>
        <taxon>Gunneridae</taxon>
        <taxon>Pentapetalae</taxon>
        <taxon>asterids</taxon>
        <taxon>lamiids</taxon>
        <taxon>Solanales</taxon>
        <taxon>Solanaceae</taxon>
        <taxon>Solanoideae</taxon>
        <taxon>Datureae</taxon>
        <taxon>Datura</taxon>
    </lineage>
</organism>
<feature type="non-terminal residue" evidence="1">
    <location>
        <position position="70"/>
    </location>
</feature>
<comment type="caution">
    <text evidence="1">The sequence shown here is derived from an EMBL/GenBank/DDBJ whole genome shotgun (WGS) entry which is preliminary data.</text>
</comment>
<protein>
    <submittedName>
        <fullName evidence="1">Uncharacterized protein</fullName>
    </submittedName>
</protein>